<dbReference type="PANTHER" id="PTHR34135:SF2">
    <property type="entry name" value="LYSOZYME"/>
    <property type="match status" value="1"/>
</dbReference>
<dbReference type="InterPro" id="IPR002053">
    <property type="entry name" value="Glyco_hydro_25"/>
</dbReference>
<gene>
    <name evidence="5" type="ORF">SU32_06595</name>
</gene>
<organism evidence="5 6">
    <name type="scientific">Ahrensia marina</name>
    <dbReference type="NCBI Taxonomy" id="1514904"/>
    <lineage>
        <taxon>Bacteria</taxon>
        <taxon>Pseudomonadati</taxon>
        <taxon>Pseudomonadota</taxon>
        <taxon>Alphaproteobacteria</taxon>
        <taxon>Hyphomicrobiales</taxon>
        <taxon>Ahrensiaceae</taxon>
        <taxon>Ahrensia</taxon>
    </lineage>
</organism>
<keyword evidence="2" id="KW-0378">Hydrolase</keyword>
<dbReference type="SUPFAM" id="SSF51445">
    <property type="entry name" value="(Trans)glycosidases"/>
    <property type="match status" value="1"/>
</dbReference>
<dbReference type="Proteomes" id="UP000038011">
    <property type="component" value="Unassembled WGS sequence"/>
</dbReference>
<protein>
    <submittedName>
        <fullName evidence="5">Muramidase</fullName>
    </submittedName>
</protein>
<evidence type="ECO:0000256" key="1">
    <source>
        <dbReference type="ARBA" id="ARBA00010646"/>
    </source>
</evidence>
<dbReference type="CDD" id="cd06413">
    <property type="entry name" value="GH25_muramidase_1"/>
    <property type="match status" value="1"/>
</dbReference>
<dbReference type="STRING" id="1514904.SU32_06595"/>
<dbReference type="PROSITE" id="PS51904">
    <property type="entry name" value="GLYCOSYL_HYDROL_F25_2"/>
    <property type="match status" value="1"/>
</dbReference>
<evidence type="ECO:0000313" key="5">
    <source>
        <dbReference type="EMBL" id="KPB01744.1"/>
    </source>
</evidence>
<dbReference type="GO" id="GO:0016998">
    <property type="term" value="P:cell wall macromolecule catabolic process"/>
    <property type="evidence" value="ECO:0007669"/>
    <property type="project" value="InterPro"/>
</dbReference>
<keyword evidence="6" id="KW-1185">Reference proteome</keyword>
<feature type="signal peptide" evidence="4">
    <location>
        <begin position="1"/>
        <end position="18"/>
    </location>
</feature>
<evidence type="ECO:0000256" key="3">
    <source>
        <dbReference type="ARBA" id="ARBA00023295"/>
    </source>
</evidence>
<dbReference type="GO" id="GO:0009253">
    <property type="term" value="P:peptidoglycan catabolic process"/>
    <property type="evidence" value="ECO:0007669"/>
    <property type="project" value="InterPro"/>
</dbReference>
<proteinExistence type="inferred from homology"/>
<name>A0A0N0VM43_9HYPH</name>
<dbReference type="PANTHER" id="PTHR34135">
    <property type="entry name" value="LYSOZYME"/>
    <property type="match status" value="1"/>
</dbReference>
<evidence type="ECO:0000256" key="4">
    <source>
        <dbReference type="SAM" id="SignalP"/>
    </source>
</evidence>
<reference evidence="5 6" key="1">
    <citation type="submission" date="2015-01" db="EMBL/GenBank/DDBJ databases">
        <title>Ahrensia donghaiensis sp. nov., a novel dimethylsulphoniopropionate-cleavage bacterium isolated from seawater and emended descriptions of the genus Ahrensia and Ahrensia kielensis.</title>
        <authorList>
            <person name="Liu J."/>
        </authorList>
    </citation>
    <scope>NUCLEOTIDE SEQUENCE [LARGE SCALE GENOMIC DNA]</scope>
    <source>
        <strain evidence="5 6">LZD062</strain>
    </source>
</reference>
<evidence type="ECO:0000256" key="2">
    <source>
        <dbReference type="ARBA" id="ARBA00022801"/>
    </source>
</evidence>
<dbReference type="RefSeq" id="WP_053998567.1">
    <property type="nucleotide sequence ID" value="NZ_JXMU01000008.1"/>
</dbReference>
<dbReference type="OrthoDB" id="9798192at2"/>
<dbReference type="Gene3D" id="3.20.20.80">
    <property type="entry name" value="Glycosidases"/>
    <property type="match status" value="1"/>
</dbReference>
<dbReference type="PATRIC" id="fig|1514904.3.peg.3352"/>
<dbReference type="EMBL" id="JXMU01000008">
    <property type="protein sequence ID" value="KPB01744.1"/>
    <property type="molecule type" value="Genomic_DNA"/>
</dbReference>
<dbReference type="GO" id="GO:0003796">
    <property type="term" value="F:lysozyme activity"/>
    <property type="evidence" value="ECO:0007669"/>
    <property type="project" value="InterPro"/>
</dbReference>
<comment type="caution">
    <text evidence="5">The sequence shown here is derived from an EMBL/GenBank/DDBJ whole genome shotgun (WGS) entry which is preliminary data.</text>
</comment>
<dbReference type="Pfam" id="PF01183">
    <property type="entry name" value="Glyco_hydro_25"/>
    <property type="match status" value="1"/>
</dbReference>
<sequence>MRLAIFASLALAATALTACTSGSTSDVLELRPSAEVVSSINVSQNDQEDMLEPLSLEEQNPYPAPMAEQQQAQTQKPVEMAALRPENPARQIAPQATHKRSKIYSESFRDAHPIKFHPARHPSKFEVHGVDVSHWQSKIDWKTLRTQGANFAFIKATEGGKHVDRLFKHNWDEAKKAGIPRGAYHFMYWCRNAEEQANWFIRHVPKEKGALPPVLDVEWHGNRKTCPGKISKKRVLAKMEVWSRMIERHYGQKPIIYTAPDFYDDNLKGQFKDHSFWLRSVAEHPKMRYPNQDFAFWQYSGTGLSKGVSTKIDLNVFNGTEESWHRWLQGRVAK</sequence>
<accession>A0A0N0VM43</accession>
<dbReference type="PROSITE" id="PS51257">
    <property type="entry name" value="PROKAR_LIPOPROTEIN"/>
    <property type="match status" value="1"/>
</dbReference>
<feature type="chain" id="PRO_5005861245" evidence="4">
    <location>
        <begin position="19"/>
        <end position="334"/>
    </location>
</feature>
<comment type="similarity">
    <text evidence="1">Belongs to the glycosyl hydrolase 25 family.</text>
</comment>
<dbReference type="AlphaFoldDB" id="A0A0N0VM43"/>
<keyword evidence="3" id="KW-0326">Glycosidase</keyword>
<dbReference type="GO" id="GO:0016052">
    <property type="term" value="P:carbohydrate catabolic process"/>
    <property type="evidence" value="ECO:0007669"/>
    <property type="project" value="TreeGrafter"/>
</dbReference>
<evidence type="ECO:0000313" key="6">
    <source>
        <dbReference type="Proteomes" id="UP000038011"/>
    </source>
</evidence>
<dbReference type="SMART" id="SM00641">
    <property type="entry name" value="Glyco_25"/>
    <property type="match status" value="1"/>
</dbReference>
<dbReference type="InterPro" id="IPR017853">
    <property type="entry name" value="GH"/>
</dbReference>
<keyword evidence="4" id="KW-0732">Signal</keyword>
<dbReference type="InterPro" id="IPR018077">
    <property type="entry name" value="Glyco_hydro_fam25_subgr"/>
</dbReference>